<feature type="domain" description="Tyr recombinase" evidence="9">
    <location>
        <begin position="108"/>
        <end position="285"/>
    </location>
</feature>
<dbReference type="InterPro" id="IPR010998">
    <property type="entry name" value="Integrase_recombinase_N"/>
</dbReference>
<evidence type="ECO:0000256" key="3">
    <source>
        <dbReference type="ARBA" id="ARBA00022618"/>
    </source>
</evidence>
<evidence type="ECO:0000313" key="11">
    <source>
        <dbReference type="EMBL" id="KAF9761089.1"/>
    </source>
</evidence>
<evidence type="ECO:0000256" key="8">
    <source>
        <dbReference type="ARBA" id="ARBA00023306"/>
    </source>
</evidence>
<dbReference type="Gene3D" id="1.10.443.10">
    <property type="entry name" value="Intergrase catalytic core"/>
    <property type="match status" value="1"/>
</dbReference>
<accession>A0A9P6GYH9</accession>
<dbReference type="Pfam" id="PF02899">
    <property type="entry name" value="Phage_int_SAM_1"/>
    <property type="match status" value="1"/>
</dbReference>
<dbReference type="AlphaFoldDB" id="A0A9P6GYH9"/>
<evidence type="ECO:0000256" key="5">
    <source>
        <dbReference type="ARBA" id="ARBA00022908"/>
    </source>
</evidence>
<organism evidence="11 12">
    <name type="scientific">Nosema granulosis</name>
    <dbReference type="NCBI Taxonomy" id="83296"/>
    <lineage>
        <taxon>Eukaryota</taxon>
        <taxon>Fungi</taxon>
        <taxon>Fungi incertae sedis</taxon>
        <taxon>Microsporidia</taxon>
        <taxon>Nosematidae</taxon>
        <taxon>Nosema</taxon>
    </lineage>
</organism>
<sequence length="291" mass="33926">MTKITQIKQYIIYQKLTDKSPATLVSYRSDLIQFAIWFEKINNTEMDLLHITPTDARQYKQYLIDSNFRPQTINRRLLSLKYFLEWGWDSKKIKYRFPLPQTVKQSQPIPKWLSRIEQNQLLRCVERCGKVRDIAIVRVLMNTGLRVSELCNLKWIHVVMSDRKGKLLVNAGKGSKYREVPLNKDARQSFFDLGYKDYAGKDSFIFIGQRGTLSPRGIQLMLKRLNLSNELEIISPHQLRHTFCKNLVDAGVNLEKVAVLAGHERLDTTKLYCHPSFTDLSDAVERIGEFD</sequence>
<keyword evidence="5" id="KW-0229">DNA integration</keyword>
<keyword evidence="6" id="KW-0238">DNA-binding</keyword>
<evidence type="ECO:0000259" key="9">
    <source>
        <dbReference type="PROSITE" id="PS51898"/>
    </source>
</evidence>
<dbReference type="InterPro" id="IPR050090">
    <property type="entry name" value="Tyrosine_recombinase_XerCD"/>
</dbReference>
<evidence type="ECO:0000256" key="2">
    <source>
        <dbReference type="ARBA" id="ARBA00022490"/>
    </source>
</evidence>
<dbReference type="InterPro" id="IPR013762">
    <property type="entry name" value="Integrase-like_cat_sf"/>
</dbReference>
<comment type="subcellular location">
    <subcellularLocation>
        <location evidence="1">Cytoplasm</location>
    </subcellularLocation>
</comment>
<dbReference type="PROSITE" id="PS51898">
    <property type="entry name" value="TYR_RECOMBINASE"/>
    <property type="match status" value="1"/>
</dbReference>
<dbReference type="InterPro" id="IPR002104">
    <property type="entry name" value="Integrase_catalytic"/>
</dbReference>
<dbReference type="GO" id="GO:0005737">
    <property type="term" value="C:cytoplasm"/>
    <property type="evidence" value="ECO:0007669"/>
    <property type="project" value="UniProtKB-SubCell"/>
</dbReference>
<name>A0A9P6GYH9_9MICR</name>
<dbReference type="InterPro" id="IPR004107">
    <property type="entry name" value="Integrase_SAM-like_N"/>
</dbReference>
<evidence type="ECO:0000256" key="6">
    <source>
        <dbReference type="ARBA" id="ARBA00023125"/>
    </source>
</evidence>
<protein>
    <submittedName>
        <fullName evidence="11">Tyrosine recombinase XerC</fullName>
    </submittedName>
</protein>
<dbReference type="InterPro" id="IPR044068">
    <property type="entry name" value="CB"/>
</dbReference>
<dbReference type="SUPFAM" id="SSF56349">
    <property type="entry name" value="DNA breaking-rejoining enzymes"/>
    <property type="match status" value="1"/>
</dbReference>
<dbReference type="GO" id="GO:0007059">
    <property type="term" value="P:chromosome segregation"/>
    <property type="evidence" value="ECO:0007669"/>
    <property type="project" value="UniProtKB-KW"/>
</dbReference>
<evidence type="ECO:0000313" key="12">
    <source>
        <dbReference type="Proteomes" id="UP000740883"/>
    </source>
</evidence>
<evidence type="ECO:0000256" key="4">
    <source>
        <dbReference type="ARBA" id="ARBA00022829"/>
    </source>
</evidence>
<dbReference type="PANTHER" id="PTHR30349:SF77">
    <property type="entry name" value="TYROSINE RECOMBINASE XERC"/>
    <property type="match status" value="1"/>
</dbReference>
<dbReference type="PANTHER" id="PTHR30349">
    <property type="entry name" value="PHAGE INTEGRASE-RELATED"/>
    <property type="match status" value="1"/>
</dbReference>
<dbReference type="Pfam" id="PF00589">
    <property type="entry name" value="Phage_integrase"/>
    <property type="match status" value="1"/>
</dbReference>
<dbReference type="GO" id="GO:0003677">
    <property type="term" value="F:DNA binding"/>
    <property type="evidence" value="ECO:0007669"/>
    <property type="project" value="UniProtKB-KW"/>
</dbReference>
<keyword evidence="3" id="KW-0132">Cell division</keyword>
<keyword evidence="12" id="KW-1185">Reference proteome</keyword>
<dbReference type="Proteomes" id="UP000740883">
    <property type="component" value="Unassembled WGS sequence"/>
</dbReference>
<proteinExistence type="predicted"/>
<dbReference type="Gene3D" id="1.10.150.130">
    <property type="match status" value="1"/>
</dbReference>
<gene>
    <name evidence="11" type="primary">xerC</name>
    <name evidence="11" type="ORF">NGRA_2866</name>
</gene>
<dbReference type="EMBL" id="SBJO01000429">
    <property type="protein sequence ID" value="KAF9761089.1"/>
    <property type="molecule type" value="Genomic_DNA"/>
</dbReference>
<reference evidence="11 12" key="1">
    <citation type="journal article" date="2020" name="Genome Biol. Evol.">
        <title>Comparative genomics of strictly vertically transmitted, feminizing microsporidia endosymbionts of amphipod crustaceans.</title>
        <authorList>
            <person name="Cormier A."/>
            <person name="Chebbi M.A."/>
            <person name="Giraud I."/>
            <person name="Wattier R."/>
            <person name="Teixeira M."/>
            <person name="Gilbert C."/>
            <person name="Rigaud T."/>
            <person name="Cordaux R."/>
        </authorList>
    </citation>
    <scope>NUCLEOTIDE SEQUENCE [LARGE SCALE GENOMIC DNA]</scope>
    <source>
        <strain evidence="11 12">Ou3-Ou53</strain>
    </source>
</reference>
<evidence type="ECO:0000259" key="10">
    <source>
        <dbReference type="PROSITE" id="PS51900"/>
    </source>
</evidence>
<evidence type="ECO:0000256" key="7">
    <source>
        <dbReference type="ARBA" id="ARBA00023172"/>
    </source>
</evidence>
<keyword evidence="7" id="KW-0233">DNA recombination</keyword>
<dbReference type="OrthoDB" id="2438119at2759"/>
<comment type="caution">
    <text evidence="11">The sequence shown here is derived from an EMBL/GenBank/DDBJ whole genome shotgun (WGS) entry which is preliminary data.</text>
</comment>
<evidence type="ECO:0000256" key="1">
    <source>
        <dbReference type="ARBA" id="ARBA00004496"/>
    </source>
</evidence>
<keyword evidence="4" id="KW-0159">Chromosome partition</keyword>
<keyword evidence="2" id="KW-0963">Cytoplasm</keyword>
<feature type="domain" description="Core-binding (CB)" evidence="10">
    <location>
        <begin position="1"/>
        <end position="88"/>
    </location>
</feature>
<dbReference type="InterPro" id="IPR011010">
    <property type="entry name" value="DNA_brk_join_enz"/>
</dbReference>
<keyword evidence="8" id="KW-0131">Cell cycle</keyword>
<dbReference type="GO" id="GO:0006310">
    <property type="term" value="P:DNA recombination"/>
    <property type="evidence" value="ECO:0007669"/>
    <property type="project" value="UniProtKB-KW"/>
</dbReference>
<dbReference type="GO" id="GO:0051301">
    <property type="term" value="P:cell division"/>
    <property type="evidence" value="ECO:0007669"/>
    <property type="project" value="UniProtKB-KW"/>
</dbReference>
<dbReference type="GO" id="GO:0015074">
    <property type="term" value="P:DNA integration"/>
    <property type="evidence" value="ECO:0007669"/>
    <property type="project" value="UniProtKB-KW"/>
</dbReference>
<dbReference type="PROSITE" id="PS51900">
    <property type="entry name" value="CB"/>
    <property type="match status" value="1"/>
</dbReference>